<evidence type="ECO:0000256" key="4">
    <source>
        <dbReference type="ARBA" id="ARBA00022833"/>
    </source>
</evidence>
<dbReference type="SMART" id="SM00249">
    <property type="entry name" value="PHD"/>
    <property type="match status" value="2"/>
</dbReference>
<dbReference type="Proteomes" id="UP001189624">
    <property type="component" value="Chromosome 3"/>
</dbReference>
<dbReference type="InterPro" id="IPR014002">
    <property type="entry name" value="Agenet_dom_plant"/>
</dbReference>
<dbReference type="InterPro" id="IPR019787">
    <property type="entry name" value="Znf_PHD-finger"/>
</dbReference>
<feature type="compositionally biased region" description="Basic and acidic residues" evidence="7">
    <location>
        <begin position="292"/>
        <end position="306"/>
    </location>
</feature>
<name>A0AA86SX37_9FABA</name>
<dbReference type="Pfam" id="PF23011">
    <property type="entry name" value="PHD-1st_NSD"/>
    <property type="match status" value="1"/>
</dbReference>
<evidence type="ECO:0000256" key="6">
    <source>
        <dbReference type="PROSITE-ProRule" id="PRU00146"/>
    </source>
</evidence>
<dbReference type="CDD" id="cd20405">
    <property type="entry name" value="Tudor_Agenet_AtDUF_rpt1_3"/>
    <property type="match status" value="1"/>
</dbReference>
<feature type="region of interest" description="Disordered" evidence="7">
    <location>
        <begin position="788"/>
        <end position="887"/>
    </location>
</feature>
<dbReference type="Gene3D" id="3.30.40.10">
    <property type="entry name" value="Zinc/RING finger domain, C3HC4 (zinc finger)"/>
    <property type="match status" value="2"/>
</dbReference>
<evidence type="ECO:0000313" key="9">
    <source>
        <dbReference type="EMBL" id="CAJ1941953.1"/>
    </source>
</evidence>
<dbReference type="InterPro" id="IPR001965">
    <property type="entry name" value="Znf_PHD"/>
</dbReference>
<dbReference type="Pfam" id="PF16135">
    <property type="entry name" value="TDBD"/>
    <property type="match status" value="1"/>
</dbReference>
<protein>
    <recommendedName>
        <fullName evidence="8">PHD-type domain-containing protein</fullName>
    </recommendedName>
</protein>
<dbReference type="InterPro" id="IPR042163">
    <property type="entry name" value="PHF12"/>
</dbReference>
<gene>
    <name evidence="9" type="ORF">AYBTSS11_LOCUS10576</name>
</gene>
<keyword evidence="4" id="KW-0862">Zinc</keyword>
<evidence type="ECO:0000256" key="1">
    <source>
        <dbReference type="ARBA" id="ARBA00004123"/>
    </source>
</evidence>
<dbReference type="InterPro" id="IPR056511">
    <property type="entry name" value="IDM1_C"/>
</dbReference>
<dbReference type="GO" id="GO:0003714">
    <property type="term" value="F:transcription corepressor activity"/>
    <property type="evidence" value="ECO:0007669"/>
    <property type="project" value="InterPro"/>
</dbReference>
<dbReference type="InterPro" id="IPR059153">
    <property type="entry name" value="NSD_PHD-1st"/>
</dbReference>
<feature type="region of interest" description="Disordered" evidence="7">
    <location>
        <begin position="285"/>
        <end position="336"/>
    </location>
</feature>
<dbReference type="PANTHER" id="PTHR46309">
    <property type="entry name" value="PHD FINGER PROTEIN 12"/>
    <property type="match status" value="1"/>
</dbReference>
<dbReference type="GO" id="GO:0006357">
    <property type="term" value="P:regulation of transcription by RNA polymerase II"/>
    <property type="evidence" value="ECO:0007669"/>
    <property type="project" value="TreeGrafter"/>
</dbReference>
<evidence type="ECO:0000256" key="5">
    <source>
        <dbReference type="ARBA" id="ARBA00023242"/>
    </source>
</evidence>
<dbReference type="InterPro" id="IPR008395">
    <property type="entry name" value="Agenet-like_dom"/>
</dbReference>
<proteinExistence type="predicted"/>
<keyword evidence="3 6" id="KW-0863">Zinc-finger</keyword>
<keyword evidence="5" id="KW-0539">Nucleus</keyword>
<dbReference type="InterPro" id="IPR011011">
    <property type="entry name" value="Znf_FYVE_PHD"/>
</dbReference>
<organism evidence="9 10">
    <name type="scientific">Sphenostylis stenocarpa</name>
    <dbReference type="NCBI Taxonomy" id="92480"/>
    <lineage>
        <taxon>Eukaryota</taxon>
        <taxon>Viridiplantae</taxon>
        <taxon>Streptophyta</taxon>
        <taxon>Embryophyta</taxon>
        <taxon>Tracheophyta</taxon>
        <taxon>Spermatophyta</taxon>
        <taxon>Magnoliopsida</taxon>
        <taxon>eudicotyledons</taxon>
        <taxon>Gunneridae</taxon>
        <taxon>Pentapetalae</taxon>
        <taxon>rosids</taxon>
        <taxon>fabids</taxon>
        <taxon>Fabales</taxon>
        <taxon>Fabaceae</taxon>
        <taxon>Papilionoideae</taxon>
        <taxon>50 kb inversion clade</taxon>
        <taxon>NPAAA clade</taxon>
        <taxon>indigoferoid/millettioid clade</taxon>
        <taxon>Phaseoleae</taxon>
        <taxon>Sphenostylis</taxon>
    </lineage>
</organism>
<dbReference type="Pfam" id="PF05641">
    <property type="entry name" value="Agenet"/>
    <property type="match status" value="1"/>
</dbReference>
<dbReference type="GO" id="GO:0005634">
    <property type="term" value="C:nucleus"/>
    <property type="evidence" value="ECO:0007669"/>
    <property type="project" value="UniProtKB-SubCell"/>
</dbReference>
<evidence type="ECO:0000259" key="8">
    <source>
        <dbReference type="PROSITE" id="PS50016"/>
    </source>
</evidence>
<dbReference type="Gramene" id="rna-AYBTSS11_LOCUS10576">
    <property type="protein sequence ID" value="CAJ1941953.1"/>
    <property type="gene ID" value="gene-AYBTSS11_LOCUS10576"/>
</dbReference>
<reference evidence="9" key="1">
    <citation type="submission" date="2023-10" db="EMBL/GenBank/DDBJ databases">
        <authorList>
            <person name="Domelevo Entfellner J.-B."/>
        </authorList>
    </citation>
    <scope>NUCLEOTIDE SEQUENCE</scope>
</reference>
<comment type="subcellular location">
    <subcellularLocation>
        <location evidence="1">Nucleus</location>
    </subcellularLocation>
</comment>
<dbReference type="SMART" id="SM00743">
    <property type="entry name" value="Agenet"/>
    <property type="match status" value="2"/>
</dbReference>
<dbReference type="InterPro" id="IPR032308">
    <property type="entry name" value="TDBD"/>
</dbReference>
<accession>A0AA86SX37</accession>
<keyword evidence="2" id="KW-0479">Metal-binding</keyword>
<feature type="compositionally biased region" description="Basic residues" evidence="7">
    <location>
        <begin position="875"/>
        <end position="887"/>
    </location>
</feature>
<evidence type="ECO:0000256" key="3">
    <source>
        <dbReference type="ARBA" id="ARBA00022771"/>
    </source>
</evidence>
<keyword evidence="10" id="KW-1185">Reference proteome</keyword>
<evidence type="ECO:0000256" key="2">
    <source>
        <dbReference type="ARBA" id="ARBA00022723"/>
    </source>
</evidence>
<feature type="compositionally biased region" description="Polar residues" evidence="7">
    <location>
        <begin position="806"/>
        <end position="831"/>
    </location>
</feature>
<feature type="domain" description="PHD-type" evidence="8">
    <location>
        <begin position="459"/>
        <end position="504"/>
    </location>
</feature>
<evidence type="ECO:0000313" key="10">
    <source>
        <dbReference type="Proteomes" id="UP001189624"/>
    </source>
</evidence>
<evidence type="ECO:0000256" key="7">
    <source>
        <dbReference type="SAM" id="MobiDB-lite"/>
    </source>
</evidence>
<dbReference type="Pfam" id="PF23209">
    <property type="entry name" value="IDM1_C"/>
    <property type="match status" value="2"/>
</dbReference>
<dbReference type="EMBL" id="OY731400">
    <property type="protein sequence ID" value="CAJ1941953.1"/>
    <property type="molecule type" value="Genomic_DNA"/>
</dbReference>
<dbReference type="SUPFAM" id="SSF57903">
    <property type="entry name" value="FYVE/PHD zinc finger"/>
    <property type="match status" value="1"/>
</dbReference>
<feature type="compositionally biased region" description="Polar residues" evidence="7">
    <location>
        <begin position="315"/>
        <end position="336"/>
    </location>
</feature>
<dbReference type="InterPro" id="IPR013083">
    <property type="entry name" value="Znf_RING/FYVE/PHD"/>
</dbReference>
<dbReference type="GO" id="GO:0008270">
    <property type="term" value="F:zinc ion binding"/>
    <property type="evidence" value="ECO:0007669"/>
    <property type="project" value="UniProtKB-KW"/>
</dbReference>
<dbReference type="PANTHER" id="PTHR46309:SF12">
    <property type="entry name" value="GB|AAC80581.1"/>
    <property type="match status" value="1"/>
</dbReference>
<dbReference type="PROSITE" id="PS50016">
    <property type="entry name" value="ZF_PHD_2"/>
    <property type="match status" value="1"/>
</dbReference>
<dbReference type="AlphaFoldDB" id="A0AA86SX37"/>
<sequence length="887" mass="100388">MEEPDDPPSSKLKRTSPETFQVNEAVEVRRAQKGLRGSWHPGTVIECGRVKCHVKYDNVGQNEGLDSSVDVVRLSSASESSNCNMHIRPVPPLVEFQRLELKYGLCVDVNFQEAWWEGVIFDHSDEMDKRIVFFPDLGAEMKFDIRQLRITQDWNELTHEWKQRENWVFLDLLDECHNSTFAASARQIWFDVQEKLNYGTKGEWIYNVKDLYRNVVSDIVNDYKTLSVRQAFSDLKLPESLQDERPDQEPVEPIMALPVKKVLVQEEPVPPDEFERQINLDGAAEGVSGARCSERSRSTQNQERRNSRASKTIRSKSQSNRLSSQEAGSNKWVTKVSSPPLIPQNKPLTILSWLIDNKMVLPRSNIYYYNEQEGYYAASTMAMGRISRNGIKCSCCHLIHGIVGFESHVSGGNTCIPAANVFLKDGKSLLECQIEIMQKHMRKEAGENSGSNFFLADNDFVCSICLFGGELILCDQCPSSFHQRCLGLEDIPDGEWHCPQCRCRICGQSKVEGDDDGHALTCVQCQLKYHVKCLENEGVDTSGCPENWFCGRSCERIHDSLHQLLGRPVSVGVDNLTWTLVKFIKPDTDDRGRVRGGSLMAENYSKLNLALSVMHECFEPSISTLNFYEDVIFSRRSKLNRLNFQGFYTVLLEKNEEVVCVALVRIHGAKVAEVPLVGTRLHFRRHGFCHILMSGLEQNNNLVLQNEAMVEDDQIVKHAFTSQLPLENLLMQLGVERVVLPSISSTLKTWTGSFGFSKMADFEKSQFMDYIFLDFENSIMCQKLLGNIPPPNAESQPRPESGGNLDKSSPVSNERMQDQQMGNTCPGNNNDHAVGVSDPVNMVEKVVPSDQKCHNASSSRCFDEEEDGEENNPQKKVRKVVHKGRHV</sequence>